<dbReference type="EMBL" id="QGKX02000004">
    <property type="protein sequence ID" value="KAF3603853.1"/>
    <property type="molecule type" value="Genomic_DNA"/>
</dbReference>
<evidence type="ECO:0000256" key="1">
    <source>
        <dbReference type="SAM" id="MobiDB-lite"/>
    </source>
</evidence>
<proteinExistence type="predicted"/>
<comment type="caution">
    <text evidence="2">The sequence shown here is derived from an EMBL/GenBank/DDBJ whole genome shotgun (WGS) entry which is preliminary data.</text>
</comment>
<protein>
    <submittedName>
        <fullName evidence="2">Uncharacterized protein</fullName>
    </submittedName>
</protein>
<sequence>MLKGYSNGCRRREAVKKTPSTPQPSIATHNQVCVAFSKSTPLPAATSYHPINILGSVPLDSDAHTAQHFEDRPEETSTQLTKH</sequence>
<dbReference type="AlphaFoldDB" id="A0A8S9SUH4"/>
<feature type="region of interest" description="Disordered" evidence="1">
    <location>
        <begin position="1"/>
        <end position="27"/>
    </location>
</feature>
<evidence type="ECO:0000313" key="2">
    <source>
        <dbReference type="EMBL" id="KAF3603853.1"/>
    </source>
</evidence>
<dbReference type="Proteomes" id="UP000712600">
    <property type="component" value="Unassembled WGS sequence"/>
</dbReference>
<feature type="region of interest" description="Disordered" evidence="1">
    <location>
        <begin position="62"/>
        <end position="83"/>
    </location>
</feature>
<gene>
    <name evidence="2" type="ORF">F2Q69_00036488</name>
</gene>
<reference evidence="2" key="1">
    <citation type="submission" date="2019-12" db="EMBL/GenBank/DDBJ databases">
        <title>Genome sequencing and annotation of Brassica cretica.</title>
        <authorList>
            <person name="Studholme D.J."/>
            <person name="Sarris P."/>
        </authorList>
    </citation>
    <scope>NUCLEOTIDE SEQUENCE</scope>
    <source>
        <strain evidence="2">PFS-109/04</strain>
        <tissue evidence="2">Leaf</tissue>
    </source>
</reference>
<feature type="compositionally biased region" description="Polar residues" evidence="1">
    <location>
        <begin position="18"/>
        <end position="27"/>
    </location>
</feature>
<accession>A0A8S9SUH4</accession>
<evidence type="ECO:0000313" key="3">
    <source>
        <dbReference type="Proteomes" id="UP000712600"/>
    </source>
</evidence>
<feature type="compositionally biased region" description="Basic and acidic residues" evidence="1">
    <location>
        <begin position="62"/>
        <end position="75"/>
    </location>
</feature>
<name>A0A8S9SUH4_BRACR</name>
<organism evidence="2 3">
    <name type="scientific">Brassica cretica</name>
    <name type="common">Mustard</name>
    <dbReference type="NCBI Taxonomy" id="69181"/>
    <lineage>
        <taxon>Eukaryota</taxon>
        <taxon>Viridiplantae</taxon>
        <taxon>Streptophyta</taxon>
        <taxon>Embryophyta</taxon>
        <taxon>Tracheophyta</taxon>
        <taxon>Spermatophyta</taxon>
        <taxon>Magnoliopsida</taxon>
        <taxon>eudicotyledons</taxon>
        <taxon>Gunneridae</taxon>
        <taxon>Pentapetalae</taxon>
        <taxon>rosids</taxon>
        <taxon>malvids</taxon>
        <taxon>Brassicales</taxon>
        <taxon>Brassicaceae</taxon>
        <taxon>Brassiceae</taxon>
        <taxon>Brassica</taxon>
    </lineage>
</organism>